<accession>A0ABT2YTG4</accession>
<dbReference type="Proteomes" id="UP001209713">
    <property type="component" value="Unassembled WGS sequence"/>
</dbReference>
<dbReference type="EMBL" id="JAOVZB010000004">
    <property type="protein sequence ID" value="MCV2403193.1"/>
    <property type="molecule type" value="Genomic_DNA"/>
</dbReference>
<dbReference type="PANTHER" id="PTHR13748">
    <property type="entry name" value="COBW-RELATED"/>
    <property type="match status" value="1"/>
</dbReference>
<sequence>MDKQKATPRYQGIKVTMVTGFLGAGKTTLIRHILQQAPANERWAVLVNEFGDIGLDGAFYSDLGVAIKEVPGGCVCCVTSAAFQQGLNKLICEQNPDRIFIEPSGLGHPKQIIQKLRSQTYQDVLLLTGVICVLDARNLQDERYTEHELFNDQIESAHGIVFSHVDLYDESDIVALNERFGVIEGNSLESKLNPQLFYATSMEFSHEDLDLGLEDIQQTSSLEKAPEQSHSHDHGHSHDHSHTHDHSHSHDHEHSHKDDAESDQFTSVNGKSIAVSSYQKCQDSMMVAGWRWPLNTHFSVTELESVIKNIAKIEGVYRIKGVFSIDDNEAAFVNVSRGEVSIRLSQWQQDSRMEVIGNLANDWLTKIILPA</sequence>
<dbReference type="SUPFAM" id="SSF52540">
    <property type="entry name" value="P-loop containing nucleoside triphosphate hydrolases"/>
    <property type="match status" value="1"/>
</dbReference>
<dbReference type="InterPro" id="IPR011629">
    <property type="entry name" value="CobW-like_C"/>
</dbReference>
<feature type="domain" description="CobW/HypB/UreG nucleotide-binding" evidence="3">
    <location>
        <begin position="15"/>
        <end position="179"/>
    </location>
</feature>
<dbReference type="RefSeq" id="WP_263530574.1">
    <property type="nucleotide sequence ID" value="NZ_JAOVZB010000004.1"/>
</dbReference>
<dbReference type="CDD" id="cd03112">
    <property type="entry name" value="CobW-like"/>
    <property type="match status" value="1"/>
</dbReference>
<evidence type="ECO:0000313" key="6">
    <source>
        <dbReference type="Proteomes" id="UP001209713"/>
    </source>
</evidence>
<evidence type="ECO:0000256" key="2">
    <source>
        <dbReference type="SAM" id="MobiDB-lite"/>
    </source>
</evidence>
<organism evidence="5 6">
    <name type="scientific">Marinomonas sargassi</name>
    <dbReference type="NCBI Taxonomy" id="2984494"/>
    <lineage>
        <taxon>Bacteria</taxon>
        <taxon>Pseudomonadati</taxon>
        <taxon>Pseudomonadota</taxon>
        <taxon>Gammaproteobacteria</taxon>
        <taxon>Oceanospirillales</taxon>
        <taxon>Oceanospirillaceae</taxon>
        <taxon>Marinomonas</taxon>
    </lineage>
</organism>
<feature type="domain" description="CobW C-terminal" evidence="4">
    <location>
        <begin position="289"/>
        <end position="360"/>
    </location>
</feature>
<gene>
    <name evidence="5" type="ORF">OFY17_09915</name>
</gene>
<evidence type="ECO:0000313" key="5">
    <source>
        <dbReference type="EMBL" id="MCV2403193.1"/>
    </source>
</evidence>
<dbReference type="PANTHER" id="PTHR13748:SF46">
    <property type="entry name" value="ZINC CHAPERONE YEIR"/>
    <property type="match status" value="1"/>
</dbReference>
<protein>
    <submittedName>
        <fullName evidence="5">GTP-binding protein</fullName>
    </submittedName>
</protein>
<dbReference type="InterPro" id="IPR003495">
    <property type="entry name" value="CobW/HypB/UreG_nucleotide-bd"/>
</dbReference>
<dbReference type="Pfam" id="PF07683">
    <property type="entry name" value="CobW_C"/>
    <property type="match status" value="1"/>
</dbReference>
<proteinExistence type="predicted"/>
<dbReference type="Pfam" id="PF02492">
    <property type="entry name" value="cobW"/>
    <property type="match status" value="1"/>
</dbReference>
<dbReference type="InterPro" id="IPR027417">
    <property type="entry name" value="P-loop_NTPase"/>
</dbReference>
<reference evidence="5 6" key="1">
    <citation type="submission" date="2022-10" db="EMBL/GenBank/DDBJ databases">
        <title>Marinomonas transparenta sp. nov. and Marinomonas sargassi sp. nov., isolated from marine alga (Sargassum natans (L.) Gaillon).</title>
        <authorList>
            <person name="Wang Y."/>
        </authorList>
    </citation>
    <scope>NUCLEOTIDE SEQUENCE [LARGE SCALE GENOMIC DNA]</scope>
    <source>
        <strain evidence="5 6">C2222</strain>
    </source>
</reference>
<comment type="function">
    <text evidence="1">Zinc chaperone that directly transfers zinc cofactor to target proteins, thereby activating them. Zinc is transferred from the CXCC motif in the GTPase domain to the zinc binding site in target proteins in a process requiring GTP hydrolysis.</text>
</comment>
<feature type="region of interest" description="Disordered" evidence="2">
    <location>
        <begin position="220"/>
        <end position="266"/>
    </location>
</feature>
<name>A0ABT2YTG4_9GAMM</name>
<dbReference type="Gene3D" id="3.40.50.300">
    <property type="entry name" value="P-loop containing nucleotide triphosphate hydrolases"/>
    <property type="match status" value="1"/>
</dbReference>
<evidence type="ECO:0000259" key="3">
    <source>
        <dbReference type="Pfam" id="PF02492"/>
    </source>
</evidence>
<dbReference type="InterPro" id="IPR051316">
    <property type="entry name" value="Zinc-reg_GTPase_activator"/>
</dbReference>
<comment type="caution">
    <text evidence="5">The sequence shown here is derived from an EMBL/GenBank/DDBJ whole genome shotgun (WGS) entry which is preliminary data.</text>
</comment>
<keyword evidence="6" id="KW-1185">Reference proteome</keyword>
<evidence type="ECO:0000256" key="1">
    <source>
        <dbReference type="ARBA" id="ARBA00045658"/>
    </source>
</evidence>
<feature type="compositionally biased region" description="Basic and acidic residues" evidence="2">
    <location>
        <begin position="224"/>
        <end position="259"/>
    </location>
</feature>
<evidence type="ECO:0000259" key="4">
    <source>
        <dbReference type="Pfam" id="PF07683"/>
    </source>
</evidence>